<accession>A0AAV2KR13</accession>
<dbReference type="Proteomes" id="UP001497482">
    <property type="component" value="Chromosome 19"/>
</dbReference>
<name>A0AAV2KR13_KNICA</name>
<dbReference type="EMBL" id="OZ035841">
    <property type="protein sequence ID" value="CAL1590505.1"/>
    <property type="molecule type" value="Genomic_DNA"/>
</dbReference>
<evidence type="ECO:0000313" key="2">
    <source>
        <dbReference type="Proteomes" id="UP001497482"/>
    </source>
</evidence>
<reference evidence="1 2" key="1">
    <citation type="submission" date="2024-04" db="EMBL/GenBank/DDBJ databases">
        <authorList>
            <person name="Waldvogel A.-M."/>
            <person name="Schoenle A."/>
        </authorList>
    </citation>
    <scope>NUCLEOTIDE SEQUENCE [LARGE SCALE GENOMIC DNA]</scope>
</reference>
<protein>
    <submittedName>
        <fullName evidence="1">Uncharacterized protein</fullName>
    </submittedName>
</protein>
<evidence type="ECO:0000313" key="1">
    <source>
        <dbReference type="EMBL" id="CAL1590505.1"/>
    </source>
</evidence>
<dbReference type="AlphaFoldDB" id="A0AAV2KR13"/>
<organism evidence="1 2">
    <name type="scientific">Knipowitschia caucasica</name>
    <name type="common">Caucasian dwarf goby</name>
    <name type="synonym">Pomatoschistus caucasicus</name>
    <dbReference type="NCBI Taxonomy" id="637954"/>
    <lineage>
        <taxon>Eukaryota</taxon>
        <taxon>Metazoa</taxon>
        <taxon>Chordata</taxon>
        <taxon>Craniata</taxon>
        <taxon>Vertebrata</taxon>
        <taxon>Euteleostomi</taxon>
        <taxon>Actinopterygii</taxon>
        <taxon>Neopterygii</taxon>
        <taxon>Teleostei</taxon>
        <taxon>Neoteleostei</taxon>
        <taxon>Acanthomorphata</taxon>
        <taxon>Gobiaria</taxon>
        <taxon>Gobiiformes</taxon>
        <taxon>Gobioidei</taxon>
        <taxon>Gobiidae</taxon>
        <taxon>Gobiinae</taxon>
        <taxon>Knipowitschia</taxon>
    </lineage>
</organism>
<gene>
    <name evidence="1" type="ORF">KC01_LOCUS20012</name>
</gene>
<proteinExistence type="predicted"/>
<sequence length="71" mass="7561">MRWALAWSFYDDVMVPERKLEKALENPTVVSASRGGLKIAPTKASALGCTGSGSCGGCHCLLEKSFTELPS</sequence>
<keyword evidence="2" id="KW-1185">Reference proteome</keyword>